<keyword evidence="4" id="KW-1185">Reference proteome</keyword>
<feature type="region of interest" description="Disordered" evidence="1">
    <location>
        <begin position="67"/>
        <end position="104"/>
    </location>
</feature>
<evidence type="ECO:0000256" key="1">
    <source>
        <dbReference type="SAM" id="MobiDB-lite"/>
    </source>
</evidence>
<sequence>MKKKTQKNEPKPKEFAALPFAALKGLKTDDGLSGEAVPIKAPPAAPVKTAAETDDISLFFREMSDVRRISTGTEPSRKKDARNASQPPEQSEAAEIRRQQEAEERRAFADAISNLRLDVTFIDNLPEGEGEHHRPASRLRQLKNGQIRIGLELDLHGLTREEALESLGHFISSAQRLAQKAVLVITGKGNNSPGEPVLHGAVLSWLREQGKGVVAEFAPAPQELGGSGAVVVFLKTPGKKGE</sequence>
<dbReference type="SMART" id="SM00463">
    <property type="entry name" value="SMR"/>
    <property type="match status" value="1"/>
</dbReference>
<proteinExistence type="predicted"/>
<dbReference type="Proteomes" id="UP000663651">
    <property type="component" value="Chromosome"/>
</dbReference>
<organism evidence="3 4">
    <name type="scientific">Geobacter benzoatilyticus</name>
    <dbReference type="NCBI Taxonomy" id="2815309"/>
    <lineage>
        <taxon>Bacteria</taxon>
        <taxon>Pseudomonadati</taxon>
        <taxon>Thermodesulfobacteriota</taxon>
        <taxon>Desulfuromonadia</taxon>
        <taxon>Geobacterales</taxon>
        <taxon>Geobacteraceae</taxon>
        <taxon>Geobacter</taxon>
    </lineage>
</organism>
<dbReference type="Gene3D" id="3.30.1370.110">
    <property type="match status" value="1"/>
</dbReference>
<dbReference type="InterPro" id="IPR036063">
    <property type="entry name" value="Smr_dom_sf"/>
</dbReference>
<dbReference type="Pfam" id="PF01713">
    <property type="entry name" value="Smr"/>
    <property type="match status" value="1"/>
</dbReference>
<evidence type="ECO:0000313" key="4">
    <source>
        <dbReference type="Proteomes" id="UP000663651"/>
    </source>
</evidence>
<evidence type="ECO:0000313" key="3">
    <source>
        <dbReference type="EMBL" id="QSV45909.1"/>
    </source>
</evidence>
<reference evidence="3 4" key="1">
    <citation type="submission" date="2021-03" db="EMBL/GenBank/DDBJ databases">
        <title>Geobacter metallireducens gen. nov. sp. nov., a microorganism capable of coupling the complete oxidation of organic compounds to the reduction of iron and other metals.</title>
        <authorList>
            <person name="Li Y."/>
        </authorList>
    </citation>
    <scope>NUCLEOTIDE SEQUENCE [LARGE SCALE GENOMIC DNA]</scope>
    <source>
        <strain evidence="3 4">Jerry-YX</strain>
    </source>
</reference>
<gene>
    <name evidence="3" type="ORF">JZM60_01020</name>
</gene>
<dbReference type="PANTHER" id="PTHR35562:SF2">
    <property type="entry name" value="DNA ENDONUCLEASE SMRA-RELATED"/>
    <property type="match status" value="1"/>
</dbReference>
<accession>A0ABX7Q378</accession>
<dbReference type="InterPro" id="IPR002625">
    <property type="entry name" value="Smr_dom"/>
</dbReference>
<dbReference type="RefSeq" id="WP_207163700.1">
    <property type="nucleotide sequence ID" value="NZ_CP071382.1"/>
</dbReference>
<evidence type="ECO:0000259" key="2">
    <source>
        <dbReference type="PROSITE" id="PS50828"/>
    </source>
</evidence>
<dbReference type="EMBL" id="CP071382">
    <property type="protein sequence ID" value="QSV45909.1"/>
    <property type="molecule type" value="Genomic_DNA"/>
</dbReference>
<name>A0ABX7Q378_9BACT</name>
<dbReference type="PROSITE" id="PS50828">
    <property type="entry name" value="SMR"/>
    <property type="match status" value="1"/>
</dbReference>
<protein>
    <submittedName>
        <fullName evidence="3">Smr/MutS family protein</fullName>
    </submittedName>
</protein>
<feature type="compositionally biased region" description="Basic and acidic residues" evidence="1">
    <location>
        <begin position="94"/>
        <end position="104"/>
    </location>
</feature>
<dbReference type="SUPFAM" id="SSF160443">
    <property type="entry name" value="SMR domain-like"/>
    <property type="match status" value="1"/>
</dbReference>
<feature type="domain" description="Smr" evidence="2">
    <location>
        <begin position="153"/>
        <end position="235"/>
    </location>
</feature>
<dbReference type="PANTHER" id="PTHR35562">
    <property type="entry name" value="DNA ENDONUCLEASE SMRA-RELATED"/>
    <property type="match status" value="1"/>
</dbReference>